<accession>E4ZSU0</accession>
<dbReference type="InParanoid" id="E4ZSU0"/>
<name>E4ZSU0_LEPMJ</name>
<dbReference type="PROSITE" id="PS51257">
    <property type="entry name" value="PROKAR_LIPOPROTEIN"/>
    <property type="match status" value="1"/>
</dbReference>
<dbReference type="AlphaFoldDB" id="E4ZSU0"/>
<dbReference type="RefSeq" id="XP_003837972.1">
    <property type="nucleotide sequence ID" value="XM_003837924.1"/>
</dbReference>
<keyword evidence="1" id="KW-1133">Transmembrane helix</keyword>
<evidence type="ECO:0000313" key="2">
    <source>
        <dbReference type="EMBL" id="CBX94528.1"/>
    </source>
</evidence>
<dbReference type="EMBL" id="FP929123">
    <property type="protein sequence ID" value="CBX94528.1"/>
    <property type="molecule type" value="Genomic_DNA"/>
</dbReference>
<dbReference type="Proteomes" id="UP000002668">
    <property type="component" value="Genome"/>
</dbReference>
<dbReference type="HOGENOM" id="CLU_2085263_0_0_1"/>
<evidence type="ECO:0000256" key="1">
    <source>
        <dbReference type="SAM" id="Phobius"/>
    </source>
</evidence>
<protein>
    <submittedName>
        <fullName evidence="2">Predicted protein</fullName>
    </submittedName>
</protein>
<reference evidence="3" key="1">
    <citation type="journal article" date="2011" name="Nat. Commun.">
        <title>Effector diversification within compartments of the Leptosphaeria maculans genome affected by Repeat-Induced Point mutations.</title>
        <authorList>
            <person name="Rouxel T."/>
            <person name="Grandaubert J."/>
            <person name="Hane J.K."/>
            <person name="Hoede C."/>
            <person name="van de Wouw A.P."/>
            <person name="Couloux A."/>
            <person name="Dominguez V."/>
            <person name="Anthouard V."/>
            <person name="Bally P."/>
            <person name="Bourras S."/>
            <person name="Cozijnsen A.J."/>
            <person name="Ciuffetti L.M."/>
            <person name="Degrave A."/>
            <person name="Dilmaghani A."/>
            <person name="Duret L."/>
            <person name="Fudal I."/>
            <person name="Goodwin S.B."/>
            <person name="Gout L."/>
            <person name="Glaser N."/>
            <person name="Linglin J."/>
            <person name="Kema G.H.J."/>
            <person name="Lapalu N."/>
            <person name="Lawrence C.B."/>
            <person name="May K."/>
            <person name="Meyer M."/>
            <person name="Ollivier B."/>
            <person name="Poulain J."/>
            <person name="Schoch C.L."/>
            <person name="Simon A."/>
            <person name="Spatafora J.W."/>
            <person name="Stachowiak A."/>
            <person name="Turgeon B.G."/>
            <person name="Tyler B.M."/>
            <person name="Vincent D."/>
            <person name="Weissenbach J."/>
            <person name="Amselem J."/>
            <person name="Quesneville H."/>
            <person name="Oliver R.P."/>
            <person name="Wincker P."/>
            <person name="Balesdent M.-H."/>
            <person name="Howlett B.J."/>
        </authorList>
    </citation>
    <scope>NUCLEOTIDE SEQUENCE [LARGE SCALE GENOMIC DNA]</scope>
    <source>
        <strain evidence="3">JN3 / isolate v23.1.3 / race Av1-4-5-6-7-8</strain>
    </source>
</reference>
<feature type="transmembrane region" description="Helical" evidence="1">
    <location>
        <begin position="83"/>
        <end position="102"/>
    </location>
</feature>
<sequence length="117" mass="13011">MAQRTHGQAMMAPPRNCGSATITHILIGCSGSRVRELSSTDEHMLDAWLLELRLKHNFLSIVTYTLPPTRGFVQTRALMTRGFANLCVFGGYLYIILGVRLVEAVIYFSANAHIRAC</sequence>
<evidence type="ECO:0000313" key="3">
    <source>
        <dbReference type="Proteomes" id="UP000002668"/>
    </source>
</evidence>
<gene>
    <name evidence="2" type="ORF">LEMA_P120190.1</name>
</gene>
<dbReference type="GeneID" id="13291087"/>
<keyword evidence="3" id="KW-1185">Reference proteome</keyword>
<dbReference type="VEuPathDB" id="FungiDB:LEMA_P120190.1"/>
<keyword evidence="1" id="KW-0472">Membrane</keyword>
<keyword evidence="1" id="KW-0812">Transmembrane</keyword>
<organism evidence="3">
    <name type="scientific">Leptosphaeria maculans (strain JN3 / isolate v23.1.3 / race Av1-4-5-6-7-8)</name>
    <name type="common">Blackleg fungus</name>
    <name type="synonym">Phoma lingam</name>
    <dbReference type="NCBI Taxonomy" id="985895"/>
    <lineage>
        <taxon>Eukaryota</taxon>
        <taxon>Fungi</taxon>
        <taxon>Dikarya</taxon>
        <taxon>Ascomycota</taxon>
        <taxon>Pezizomycotina</taxon>
        <taxon>Dothideomycetes</taxon>
        <taxon>Pleosporomycetidae</taxon>
        <taxon>Pleosporales</taxon>
        <taxon>Pleosporineae</taxon>
        <taxon>Leptosphaeriaceae</taxon>
        <taxon>Plenodomus</taxon>
        <taxon>Plenodomus lingam/Leptosphaeria maculans species complex</taxon>
    </lineage>
</organism>
<proteinExistence type="predicted"/>